<keyword evidence="1" id="KW-0175">Coiled coil</keyword>
<evidence type="ECO:0000256" key="2">
    <source>
        <dbReference type="SAM" id="MobiDB-lite"/>
    </source>
</evidence>
<dbReference type="InterPro" id="IPR026243">
    <property type="entry name" value="HAUS1"/>
</dbReference>
<evidence type="ECO:0000313" key="4">
    <source>
        <dbReference type="Proteomes" id="UP001642520"/>
    </source>
</evidence>
<proteinExistence type="predicted"/>
<evidence type="ECO:0000313" key="3">
    <source>
        <dbReference type="EMBL" id="CAL7946121.1"/>
    </source>
</evidence>
<feature type="coiled-coil region" evidence="1">
    <location>
        <begin position="168"/>
        <end position="195"/>
    </location>
</feature>
<dbReference type="EMBL" id="CAXAJV020001294">
    <property type="protein sequence ID" value="CAL7946121.1"/>
    <property type="molecule type" value="Genomic_DNA"/>
</dbReference>
<sequence length="263" mass="30822">MENSEVESFSQNDSISSTTSGARYRDDATILKEEQLLLQFLQRGILETSEENVAFRKEIIPLLSKLNLEPQSLPNDIKEGLQKVALIMRYEKLHDFDDVTLNIVSEKKKIEEKKRQNEEKQLALSYDDLFRKYSNFLTKLNPLQKALNSLECFIEETRKEQEDVYCNSISLSTKLKEYQQTVEKLEIDLKAMEIEDLYPQKILNKYNRYLDMLGELAELNHCLSQYGDLPPNLLQAKALVEVKQKEYETLEKIFLEKTNYCLE</sequence>
<feature type="region of interest" description="Disordered" evidence="2">
    <location>
        <begin position="1"/>
        <end position="20"/>
    </location>
</feature>
<dbReference type="Proteomes" id="UP001642520">
    <property type="component" value="Unassembled WGS sequence"/>
</dbReference>
<gene>
    <name evidence="3" type="ORF">XYLVIOL_LOCUS7607</name>
</gene>
<dbReference type="Pfam" id="PF25762">
    <property type="entry name" value="HAUS1"/>
    <property type="match status" value="1"/>
</dbReference>
<keyword evidence="4" id="KW-1185">Reference proteome</keyword>
<name>A0ABP1NYK8_XYLVO</name>
<accession>A0ABP1NYK8</accession>
<protein>
    <submittedName>
        <fullName evidence="3">Uncharacterized protein</fullName>
    </submittedName>
</protein>
<evidence type="ECO:0000256" key="1">
    <source>
        <dbReference type="SAM" id="Coils"/>
    </source>
</evidence>
<reference evidence="3 4" key="1">
    <citation type="submission" date="2024-08" db="EMBL/GenBank/DDBJ databases">
        <authorList>
            <person name="Will J Nash"/>
            <person name="Angela Man"/>
            <person name="Seanna McTaggart"/>
            <person name="Kendall Baker"/>
            <person name="Tom Barker"/>
            <person name="Leah Catchpole"/>
            <person name="Alex Durrant"/>
            <person name="Karim Gharbi"/>
            <person name="Naomi Irish"/>
            <person name="Gemy Kaithakottil"/>
            <person name="Debby Ku"/>
            <person name="Aaliyah Providence"/>
            <person name="Felix Shaw"/>
            <person name="David Swarbreck"/>
            <person name="Chris Watkins"/>
            <person name="Ann M. McCartney"/>
            <person name="Giulio Formenti"/>
            <person name="Alice Mouton"/>
            <person name="Noel Vella"/>
            <person name="Bjorn M von Reumont"/>
            <person name="Adriana Vella"/>
            <person name="Wilfried Haerty"/>
        </authorList>
    </citation>
    <scope>NUCLEOTIDE SEQUENCE [LARGE SCALE GENOMIC DNA]</scope>
</reference>
<organism evidence="3 4">
    <name type="scientific">Xylocopa violacea</name>
    <name type="common">Violet carpenter bee</name>
    <name type="synonym">Apis violacea</name>
    <dbReference type="NCBI Taxonomy" id="135666"/>
    <lineage>
        <taxon>Eukaryota</taxon>
        <taxon>Metazoa</taxon>
        <taxon>Ecdysozoa</taxon>
        <taxon>Arthropoda</taxon>
        <taxon>Hexapoda</taxon>
        <taxon>Insecta</taxon>
        <taxon>Pterygota</taxon>
        <taxon>Neoptera</taxon>
        <taxon>Endopterygota</taxon>
        <taxon>Hymenoptera</taxon>
        <taxon>Apocrita</taxon>
        <taxon>Aculeata</taxon>
        <taxon>Apoidea</taxon>
        <taxon>Anthophila</taxon>
        <taxon>Apidae</taxon>
        <taxon>Xylocopa</taxon>
        <taxon>Xylocopa</taxon>
    </lineage>
</organism>
<comment type="caution">
    <text evidence="3">The sequence shown here is derived from an EMBL/GenBank/DDBJ whole genome shotgun (WGS) entry which is preliminary data.</text>
</comment>